<evidence type="ECO:0000313" key="2">
    <source>
        <dbReference type="Proteomes" id="UP001295684"/>
    </source>
</evidence>
<accession>A0AAD1XNU4</accession>
<reference evidence="1" key="1">
    <citation type="submission" date="2023-07" db="EMBL/GenBank/DDBJ databases">
        <authorList>
            <consortium name="AG Swart"/>
            <person name="Singh M."/>
            <person name="Singh A."/>
            <person name="Seah K."/>
            <person name="Emmerich C."/>
        </authorList>
    </citation>
    <scope>NUCLEOTIDE SEQUENCE</scope>
    <source>
        <strain evidence="1">DP1</strain>
    </source>
</reference>
<sequence length="66" mass="6934">MNTKPLSKLPFPTTPPSNPFSTSILDQVSTASLGESNFGFWPCASCGRAGGMDDQGFLGRNIGRGI</sequence>
<evidence type="ECO:0000313" key="1">
    <source>
        <dbReference type="EMBL" id="CAI2376286.1"/>
    </source>
</evidence>
<dbReference type="AlphaFoldDB" id="A0AAD1XNU4"/>
<dbReference type="EMBL" id="CAMPGE010017834">
    <property type="protein sequence ID" value="CAI2376286.1"/>
    <property type="molecule type" value="Genomic_DNA"/>
</dbReference>
<organism evidence="1 2">
    <name type="scientific">Euplotes crassus</name>
    <dbReference type="NCBI Taxonomy" id="5936"/>
    <lineage>
        <taxon>Eukaryota</taxon>
        <taxon>Sar</taxon>
        <taxon>Alveolata</taxon>
        <taxon>Ciliophora</taxon>
        <taxon>Intramacronucleata</taxon>
        <taxon>Spirotrichea</taxon>
        <taxon>Hypotrichia</taxon>
        <taxon>Euplotida</taxon>
        <taxon>Euplotidae</taxon>
        <taxon>Moneuplotes</taxon>
    </lineage>
</organism>
<protein>
    <submittedName>
        <fullName evidence="1">Uncharacterized protein</fullName>
    </submittedName>
</protein>
<gene>
    <name evidence="1" type="ORF">ECRASSUSDP1_LOCUS17655</name>
</gene>
<name>A0AAD1XNU4_EUPCR</name>
<comment type="caution">
    <text evidence="1">The sequence shown here is derived from an EMBL/GenBank/DDBJ whole genome shotgun (WGS) entry which is preliminary data.</text>
</comment>
<dbReference type="Proteomes" id="UP001295684">
    <property type="component" value="Unassembled WGS sequence"/>
</dbReference>
<keyword evidence="2" id="KW-1185">Reference proteome</keyword>
<proteinExistence type="predicted"/>